<protein>
    <submittedName>
        <fullName evidence="7">Recombinase family protein</fullName>
    </submittedName>
</protein>
<dbReference type="PANTHER" id="PTHR30461:SF2">
    <property type="entry name" value="SERINE RECOMBINASE PINE-RELATED"/>
    <property type="match status" value="1"/>
</dbReference>
<evidence type="ECO:0000313" key="7">
    <source>
        <dbReference type="EMBL" id="RBQ02821.1"/>
    </source>
</evidence>
<dbReference type="CDD" id="cd03768">
    <property type="entry name" value="SR_ResInv"/>
    <property type="match status" value="1"/>
</dbReference>
<feature type="active site" description="O-(5'-phospho-DNA)-serine intermediate" evidence="4 5">
    <location>
        <position position="9"/>
    </location>
</feature>
<dbReference type="SUPFAM" id="SSF53041">
    <property type="entry name" value="Resolvase-like"/>
    <property type="match status" value="1"/>
</dbReference>
<evidence type="ECO:0000256" key="5">
    <source>
        <dbReference type="PROSITE-ProRule" id="PRU10137"/>
    </source>
</evidence>
<evidence type="ECO:0000313" key="8">
    <source>
        <dbReference type="Proteomes" id="UP000252081"/>
    </source>
</evidence>
<comment type="caution">
    <text evidence="7">The sequence shown here is derived from an EMBL/GenBank/DDBJ whole genome shotgun (WGS) entry which is preliminary data.</text>
</comment>
<accession>A0A366KM93</accession>
<dbReference type="GO" id="GO:0015074">
    <property type="term" value="P:DNA integration"/>
    <property type="evidence" value="ECO:0007669"/>
    <property type="project" value="UniProtKB-KW"/>
</dbReference>
<dbReference type="PROSITE" id="PS51736">
    <property type="entry name" value="RECOMBINASES_3"/>
    <property type="match status" value="1"/>
</dbReference>
<evidence type="ECO:0000256" key="2">
    <source>
        <dbReference type="ARBA" id="ARBA00023125"/>
    </source>
</evidence>
<keyword evidence="2" id="KW-0238">DNA-binding</keyword>
<dbReference type="Gene3D" id="3.40.50.1390">
    <property type="entry name" value="Resolvase, N-terminal catalytic domain"/>
    <property type="match status" value="1"/>
</dbReference>
<dbReference type="GO" id="GO:0003677">
    <property type="term" value="F:DNA binding"/>
    <property type="evidence" value="ECO:0007669"/>
    <property type="project" value="UniProtKB-KW"/>
</dbReference>
<proteinExistence type="predicted"/>
<dbReference type="InterPro" id="IPR006119">
    <property type="entry name" value="Resolv_N"/>
</dbReference>
<organism evidence="7 8">
    <name type="scientific">Pedobacter miscanthi</name>
    <dbReference type="NCBI Taxonomy" id="2259170"/>
    <lineage>
        <taxon>Bacteria</taxon>
        <taxon>Pseudomonadati</taxon>
        <taxon>Bacteroidota</taxon>
        <taxon>Sphingobacteriia</taxon>
        <taxon>Sphingobacteriales</taxon>
        <taxon>Sphingobacteriaceae</taxon>
        <taxon>Pedobacter</taxon>
    </lineage>
</organism>
<dbReference type="InterPro" id="IPR006118">
    <property type="entry name" value="Recombinase_CS"/>
</dbReference>
<dbReference type="Pfam" id="PF00239">
    <property type="entry name" value="Resolvase"/>
    <property type="match status" value="1"/>
</dbReference>
<evidence type="ECO:0000256" key="3">
    <source>
        <dbReference type="ARBA" id="ARBA00023172"/>
    </source>
</evidence>
<reference evidence="7 8" key="1">
    <citation type="submission" date="2018-07" db="EMBL/GenBank/DDBJ databases">
        <title>A draft genome of a endophytic bacteria, a new species of Pedobacter.</title>
        <authorList>
            <person name="Zhang Z.D."/>
            <person name="Chen Z.J."/>
        </authorList>
    </citation>
    <scope>NUCLEOTIDE SEQUENCE [LARGE SCALE GENOMIC DNA]</scope>
    <source>
        <strain evidence="7 8">RS10</strain>
    </source>
</reference>
<dbReference type="EMBL" id="QNQU01000029">
    <property type="protein sequence ID" value="RBQ02821.1"/>
    <property type="molecule type" value="Genomic_DNA"/>
</dbReference>
<evidence type="ECO:0000259" key="6">
    <source>
        <dbReference type="PROSITE" id="PS51736"/>
    </source>
</evidence>
<keyword evidence="8" id="KW-1185">Reference proteome</keyword>
<evidence type="ECO:0000256" key="4">
    <source>
        <dbReference type="PIRSR" id="PIRSR606118-50"/>
    </source>
</evidence>
<gene>
    <name evidence="7" type="ORF">DRW42_24535</name>
</gene>
<keyword evidence="3" id="KW-0233">DNA recombination</keyword>
<dbReference type="SMART" id="SM00857">
    <property type="entry name" value="Resolvase"/>
    <property type="match status" value="1"/>
</dbReference>
<sequence length="204" mass="22808">MDILYIRVSSLDQKTDRQKTNTAGFKVFEDYCSGSIAFADRDKGKEIIKLLNAGKIDSLTVSSIDRLCRNVQDLLNTIELFKKKGVSITFINQGLKTLDENGNENSISRMIISILGVVSEMERTQIRERQREGILIAKAKGVYSGRKVGTKEDSLKFLSKPRNSKVLEYLKMGNLKGVEISKLTGVNLNTITKIKKLGLMESAK</sequence>
<dbReference type="GO" id="GO:0000150">
    <property type="term" value="F:DNA strand exchange activity"/>
    <property type="evidence" value="ECO:0007669"/>
    <property type="project" value="InterPro"/>
</dbReference>
<dbReference type="InterPro" id="IPR036162">
    <property type="entry name" value="Resolvase-like_N_sf"/>
</dbReference>
<keyword evidence="1" id="KW-0229">DNA integration</keyword>
<dbReference type="InterPro" id="IPR050639">
    <property type="entry name" value="SSR_resolvase"/>
</dbReference>
<feature type="domain" description="Resolvase/invertase-type recombinase catalytic" evidence="6">
    <location>
        <begin position="1"/>
        <end position="141"/>
    </location>
</feature>
<dbReference type="PANTHER" id="PTHR30461">
    <property type="entry name" value="DNA-INVERTASE FROM LAMBDOID PROPHAGE"/>
    <property type="match status" value="1"/>
</dbReference>
<evidence type="ECO:0000256" key="1">
    <source>
        <dbReference type="ARBA" id="ARBA00022908"/>
    </source>
</evidence>
<dbReference type="PROSITE" id="PS00397">
    <property type="entry name" value="RECOMBINASES_1"/>
    <property type="match status" value="1"/>
</dbReference>
<dbReference type="RefSeq" id="WP_113951520.1">
    <property type="nucleotide sequence ID" value="NZ_QNQU01000029.1"/>
</dbReference>
<name>A0A366KM93_9SPHI</name>
<dbReference type="AlphaFoldDB" id="A0A366KM93"/>
<dbReference type="OrthoDB" id="9797501at2"/>
<dbReference type="Proteomes" id="UP000252081">
    <property type="component" value="Unassembled WGS sequence"/>
</dbReference>